<dbReference type="OrthoDB" id="263283at2759"/>
<accession>A0A1Y2C2L6</accession>
<sequence length="394" mass="43736">MDSRSKSPPLFSDNEDETPSPSKRLRPDQIQDGDSDSDDPMAGFMDGYEDLSPDEIEVKDTEYALVLGFIEGSVALDERLGREAEAEADADDSAADSETAADSAAATTLAIRTPVDSTQRNGLRRQRGLVHSRSGINGREYRCRRRLAVRESGTGSESCSFIFLALRTVPTLQKTLSDEELNMQYIRQLQKEEQEQERLRKQRVLEDEAIARKIQQQVEKEEHDKLLAQMKASKSSSLPSLPSNSQGSSSSAYSSQAIKRDPPSFVKPEPFNGVDLTNDDDSDPYQPFYDRKAASSFSASSSSSQQPSKFVPPPPVIKYGSQYNSFTEKPIYDMATLLPGGSNYNPNIKPEYDPNEGHGKHHSKKEKSLNSSKTFSKMSRLRKTCLLLKTASKA</sequence>
<evidence type="ECO:0000256" key="2">
    <source>
        <dbReference type="SAM" id="MobiDB-lite"/>
    </source>
</evidence>
<dbReference type="Proteomes" id="UP000193642">
    <property type="component" value="Unassembled WGS sequence"/>
</dbReference>
<name>A0A1Y2C2L6_9FUNG</name>
<protein>
    <submittedName>
        <fullName evidence="3">Uncharacterized protein</fullName>
    </submittedName>
</protein>
<feature type="coiled-coil region" evidence="1">
    <location>
        <begin position="182"/>
        <end position="209"/>
    </location>
</feature>
<reference evidence="3 4" key="1">
    <citation type="submission" date="2016-07" db="EMBL/GenBank/DDBJ databases">
        <title>Pervasive Adenine N6-methylation of Active Genes in Fungi.</title>
        <authorList>
            <consortium name="DOE Joint Genome Institute"/>
            <person name="Mondo S.J."/>
            <person name="Dannebaum R.O."/>
            <person name="Kuo R.C."/>
            <person name="Labutti K."/>
            <person name="Haridas S."/>
            <person name="Kuo A."/>
            <person name="Salamov A."/>
            <person name="Ahrendt S.R."/>
            <person name="Lipzen A."/>
            <person name="Sullivan W."/>
            <person name="Andreopoulos W.B."/>
            <person name="Clum A."/>
            <person name="Lindquist E."/>
            <person name="Daum C."/>
            <person name="Ramamoorthy G.K."/>
            <person name="Gryganskyi A."/>
            <person name="Culley D."/>
            <person name="Magnuson J.K."/>
            <person name="James T.Y."/>
            <person name="O'Malley M.A."/>
            <person name="Stajich J.E."/>
            <person name="Spatafora J.W."/>
            <person name="Visel A."/>
            <person name="Grigoriev I.V."/>
        </authorList>
    </citation>
    <scope>NUCLEOTIDE SEQUENCE [LARGE SCALE GENOMIC DNA]</scope>
    <source>
        <strain evidence="3 4">JEL800</strain>
    </source>
</reference>
<feature type="region of interest" description="Disordered" evidence="2">
    <location>
        <begin position="338"/>
        <end position="375"/>
    </location>
</feature>
<feature type="compositionally biased region" description="Low complexity" evidence="2">
    <location>
        <begin position="294"/>
        <end position="309"/>
    </location>
</feature>
<gene>
    <name evidence="3" type="ORF">BCR33DRAFT_787028</name>
</gene>
<dbReference type="EMBL" id="MCGO01000032">
    <property type="protein sequence ID" value="ORY41282.1"/>
    <property type="molecule type" value="Genomic_DNA"/>
</dbReference>
<evidence type="ECO:0000313" key="3">
    <source>
        <dbReference type="EMBL" id="ORY41282.1"/>
    </source>
</evidence>
<feature type="region of interest" description="Disordered" evidence="2">
    <location>
        <begin position="1"/>
        <end position="53"/>
    </location>
</feature>
<evidence type="ECO:0000313" key="4">
    <source>
        <dbReference type="Proteomes" id="UP000193642"/>
    </source>
</evidence>
<feature type="region of interest" description="Disordered" evidence="2">
    <location>
        <begin position="82"/>
        <end position="105"/>
    </location>
</feature>
<feature type="compositionally biased region" description="Low complexity" evidence="2">
    <location>
        <begin position="96"/>
        <end position="105"/>
    </location>
</feature>
<feature type="compositionally biased region" description="Low complexity" evidence="2">
    <location>
        <begin position="231"/>
        <end position="256"/>
    </location>
</feature>
<comment type="caution">
    <text evidence="3">The sequence shown here is derived from an EMBL/GenBank/DDBJ whole genome shotgun (WGS) entry which is preliminary data.</text>
</comment>
<evidence type="ECO:0000256" key="1">
    <source>
        <dbReference type="SAM" id="Coils"/>
    </source>
</evidence>
<keyword evidence="1" id="KW-0175">Coiled coil</keyword>
<keyword evidence="4" id="KW-1185">Reference proteome</keyword>
<feature type="compositionally biased region" description="Acidic residues" evidence="2">
    <location>
        <begin position="86"/>
        <end position="95"/>
    </location>
</feature>
<organism evidence="3 4">
    <name type="scientific">Rhizoclosmatium globosum</name>
    <dbReference type="NCBI Taxonomy" id="329046"/>
    <lineage>
        <taxon>Eukaryota</taxon>
        <taxon>Fungi</taxon>
        <taxon>Fungi incertae sedis</taxon>
        <taxon>Chytridiomycota</taxon>
        <taxon>Chytridiomycota incertae sedis</taxon>
        <taxon>Chytridiomycetes</taxon>
        <taxon>Chytridiales</taxon>
        <taxon>Chytriomycetaceae</taxon>
        <taxon>Rhizoclosmatium</taxon>
    </lineage>
</organism>
<feature type="region of interest" description="Disordered" evidence="2">
    <location>
        <begin position="230"/>
        <end position="316"/>
    </location>
</feature>
<proteinExistence type="predicted"/>
<dbReference type="AlphaFoldDB" id="A0A1Y2C2L6"/>